<organism evidence="2 3">
    <name type="scientific">Sediminicurvatus halobius</name>
    <dbReference type="NCBI Taxonomy" id="2182432"/>
    <lineage>
        <taxon>Bacteria</taxon>
        <taxon>Pseudomonadati</taxon>
        <taxon>Pseudomonadota</taxon>
        <taxon>Gammaproteobacteria</taxon>
        <taxon>Chromatiales</taxon>
        <taxon>Ectothiorhodospiraceae</taxon>
        <taxon>Sediminicurvatus</taxon>
    </lineage>
</organism>
<evidence type="ECO:0000313" key="3">
    <source>
        <dbReference type="Proteomes" id="UP000245474"/>
    </source>
</evidence>
<accession>A0A2U2N9P9</accession>
<dbReference type="OrthoDB" id="5801246at2"/>
<proteinExistence type="predicted"/>
<feature type="transmembrane region" description="Helical" evidence="1">
    <location>
        <begin position="99"/>
        <end position="117"/>
    </location>
</feature>
<comment type="caution">
    <text evidence="2">The sequence shown here is derived from an EMBL/GenBank/DDBJ whole genome shotgun (WGS) entry which is preliminary data.</text>
</comment>
<name>A0A2U2N9P9_9GAMM</name>
<keyword evidence="1" id="KW-1133">Transmembrane helix</keyword>
<gene>
    <name evidence="2" type="ORF">DEM34_00610</name>
</gene>
<feature type="transmembrane region" description="Helical" evidence="1">
    <location>
        <begin position="57"/>
        <end position="79"/>
    </location>
</feature>
<dbReference type="AlphaFoldDB" id="A0A2U2N9P9"/>
<dbReference type="Proteomes" id="UP000245474">
    <property type="component" value="Unassembled WGS sequence"/>
</dbReference>
<feature type="transmembrane region" description="Helical" evidence="1">
    <location>
        <begin position="26"/>
        <end position="45"/>
    </location>
</feature>
<reference evidence="2 3" key="1">
    <citation type="submission" date="2018-05" db="EMBL/GenBank/DDBJ databases">
        <title>Spiribacter halobius sp. nov., a moderately halophilic bacterium isolated from marine solar saltern.</title>
        <authorList>
            <person name="Zheng W.-S."/>
            <person name="Lu D.-C."/>
            <person name="Du Z.-J."/>
        </authorList>
    </citation>
    <scope>NUCLEOTIDE SEQUENCE [LARGE SCALE GENOMIC DNA]</scope>
    <source>
        <strain evidence="2 3">E85</strain>
    </source>
</reference>
<keyword evidence="3" id="KW-1185">Reference proteome</keyword>
<keyword evidence="1" id="KW-0812">Transmembrane</keyword>
<keyword evidence="1" id="KW-0472">Membrane</keyword>
<protein>
    <submittedName>
        <fullName evidence="2">Uncharacterized protein</fullName>
    </submittedName>
</protein>
<sequence>MAICALAIGNGAVREAALEPALGPTLGLVTSGLLLSVLVLAVAYAGAPCYGRQPATVLAALGVYWLVLTVAFELVLGVLVLRQSGDELLAQYSPAGGNLWLLVLATITIAPWLAARLRRLI</sequence>
<dbReference type="EMBL" id="QFFI01000001">
    <property type="protein sequence ID" value="PWG65800.1"/>
    <property type="molecule type" value="Genomic_DNA"/>
</dbReference>
<evidence type="ECO:0000256" key="1">
    <source>
        <dbReference type="SAM" id="Phobius"/>
    </source>
</evidence>
<evidence type="ECO:0000313" key="2">
    <source>
        <dbReference type="EMBL" id="PWG65800.1"/>
    </source>
</evidence>
<dbReference type="RefSeq" id="WP_109675179.1">
    <property type="nucleotide sequence ID" value="NZ_CP086615.1"/>
</dbReference>